<accession>A0A8T0ED53</accession>
<dbReference type="AlphaFoldDB" id="A0A8T0ED53"/>
<dbReference type="Gene3D" id="1.25.40.420">
    <property type="match status" value="1"/>
</dbReference>
<dbReference type="InterPro" id="IPR008974">
    <property type="entry name" value="TRAF-like"/>
</dbReference>
<evidence type="ECO:0000259" key="2">
    <source>
        <dbReference type="PROSITE" id="PS50144"/>
    </source>
</evidence>
<dbReference type="CDD" id="cd00121">
    <property type="entry name" value="MATH"/>
    <property type="match status" value="1"/>
</dbReference>
<name>A0A8T0ED53_ARGBR</name>
<feature type="domain" description="MATH" evidence="2">
    <location>
        <begin position="11"/>
        <end position="140"/>
    </location>
</feature>
<evidence type="ECO:0000313" key="3">
    <source>
        <dbReference type="EMBL" id="KAF8768075.1"/>
    </source>
</evidence>
<reference evidence="3" key="1">
    <citation type="journal article" date="2020" name="bioRxiv">
        <title>Chromosome-level reference genome of the European wasp spider Argiope bruennichi: a resource for studies on range expansion and evolutionary adaptation.</title>
        <authorList>
            <person name="Sheffer M.M."/>
            <person name="Hoppe A."/>
            <person name="Krehenwinkel H."/>
            <person name="Uhl G."/>
            <person name="Kuss A.W."/>
            <person name="Jensen L."/>
            <person name="Jensen C."/>
            <person name="Gillespie R.G."/>
            <person name="Hoff K.J."/>
            <person name="Prost S."/>
        </authorList>
    </citation>
    <scope>NUCLEOTIDE SEQUENCE</scope>
</reference>
<dbReference type="Gene3D" id="2.60.210.10">
    <property type="entry name" value="Apoptosis, Tumor Necrosis Factor Receptor Associated Protein 2, Chain A"/>
    <property type="match status" value="1"/>
</dbReference>
<dbReference type="OMA" id="WRHANSA"/>
<evidence type="ECO:0000313" key="4">
    <source>
        <dbReference type="Proteomes" id="UP000807504"/>
    </source>
</evidence>
<dbReference type="SUPFAM" id="SSF54695">
    <property type="entry name" value="POZ domain"/>
    <property type="match status" value="1"/>
</dbReference>
<dbReference type="SUPFAM" id="SSF49599">
    <property type="entry name" value="TRAF domain-like"/>
    <property type="match status" value="1"/>
</dbReference>
<gene>
    <name evidence="3" type="ORF">HNY73_020930</name>
</gene>
<protein>
    <submittedName>
        <fullName evidence="3">TD and POZ domain-containing protein 5</fullName>
    </submittedName>
</protein>
<proteinExistence type="predicted"/>
<dbReference type="PROSITE" id="PS50144">
    <property type="entry name" value="MATH"/>
    <property type="match status" value="1"/>
</dbReference>
<keyword evidence="4" id="KW-1185">Reference proteome</keyword>
<reference evidence="3" key="2">
    <citation type="submission" date="2020-06" db="EMBL/GenBank/DDBJ databases">
        <authorList>
            <person name="Sheffer M."/>
        </authorList>
    </citation>
    <scope>NUCLEOTIDE SEQUENCE</scope>
</reference>
<dbReference type="Gene3D" id="3.30.710.10">
    <property type="entry name" value="Potassium Channel Kv1.1, Chain A"/>
    <property type="match status" value="1"/>
</dbReference>
<dbReference type="InterPro" id="IPR000210">
    <property type="entry name" value="BTB/POZ_dom"/>
</dbReference>
<sequence>MANQEINEKNCYSVTWIINHFSYCWQKKDEAIASPIFSIYIPEETKWKLLLFPRGTVYENNIAFFLYREQDCDGAENIEIEYDLESVIADGFILKNREIKHIFCKDSLWGYPSFLNREIVLKKSRMKYLPQDNLTIRCTIKRLDGKPVEIRQIYARTMINVERKSLLWSIQEFSNLTPNEKKQLIIKSASKEELIKIDLFLSGGQCFEEKINLNIYPASKCIKFFALQTCLLKSDKITVDSGKYENLCEYGKSSTFPLTISRNKIMERGDLYLSNDVLFLKLEFAISTGFAFEGVTKIDFGTLSDEATKEVVENWQKRSVEETITENSVDLITDLMSLYKDQSLCDAKLQTKTDVFPAHISILSARSPVFRAMFSTDMKEKMNGLVDVSDFDDKTVRQLLLFLYTNKLEELKWDDALHLYQIADKYEIISLKRRCSLFLKNSLNIQNSCKTLIFSDLLQDEDLKNITQVFILKNAKAIFKSEEWKLLADVNSKLALETALRNWDEE</sequence>
<evidence type="ECO:0000259" key="1">
    <source>
        <dbReference type="PROSITE" id="PS50097"/>
    </source>
</evidence>
<dbReference type="PANTHER" id="PTHR24413">
    <property type="entry name" value="SPECKLE-TYPE POZ PROTEIN"/>
    <property type="match status" value="1"/>
</dbReference>
<organism evidence="3 4">
    <name type="scientific">Argiope bruennichi</name>
    <name type="common">Wasp spider</name>
    <name type="synonym">Aranea bruennichi</name>
    <dbReference type="NCBI Taxonomy" id="94029"/>
    <lineage>
        <taxon>Eukaryota</taxon>
        <taxon>Metazoa</taxon>
        <taxon>Ecdysozoa</taxon>
        <taxon>Arthropoda</taxon>
        <taxon>Chelicerata</taxon>
        <taxon>Arachnida</taxon>
        <taxon>Araneae</taxon>
        <taxon>Araneomorphae</taxon>
        <taxon>Entelegynae</taxon>
        <taxon>Araneoidea</taxon>
        <taxon>Araneidae</taxon>
        <taxon>Argiope</taxon>
    </lineage>
</organism>
<dbReference type="Pfam" id="PF00651">
    <property type="entry name" value="BTB"/>
    <property type="match status" value="1"/>
</dbReference>
<dbReference type="GO" id="GO:0030163">
    <property type="term" value="P:protein catabolic process"/>
    <property type="evidence" value="ECO:0007669"/>
    <property type="project" value="UniProtKB-ARBA"/>
</dbReference>
<dbReference type="SMART" id="SM00225">
    <property type="entry name" value="BTB"/>
    <property type="match status" value="1"/>
</dbReference>
<feature type="domain" description="BTB" evidence="1">
    <location>
        <begin position="345"/>
        <end position="412"/>
    </location>
</feature>
<dbReference type="Proteomes" id="UP000807504">
    <property type="component" value="Unassembled WGS sequence"/>
</dbReference>
<dbReference type="InterPro" id="IPR011333">
    <property type="entry name" value="SKP1/BTB/POZ_sf"/>
</dbReference>
<dbReference type="Pfam" id="PF22486">
    <property type="entry name" value="MATH_2"/>
    <property type="match status" value="1"/>
</dbReference>
<dbReference type="OrthoDB" id="6359816at2759"/>
<dbReference type="InterPro" id="IPR002083">
    <property type="entry name" value="MATH/TRAF_dom"/>
</dbReference>
<comment type="caution">
    <text evidence="3">The sequence shown here is derived from an EMBL/GenBank/DDBJ whole genome shotgun (WGS) entry which is preliminary data.</text>
</comment>
<dbReference type="PROSITE" id="PS50097">
    <property type="entry name" value="BTB"/>
    <property type="match status" value="1"/>
</dbReference>
<dbReference type="EMBL" id="JABXBU010002230">
    <property type="protein sequence ID" value="KAF8768075.1"/>
    <property type="molecule type" value="Genomic_DNA"/>
</dbReference>
<dbReference type="CDD" id="cd18186">
    <property type="entry name" value="BTB_POZ_ZBTB_KLHL-like"/>
    <property type="match status" value="1"/>
</dbReference>